<dbReference type="SMART" id="SM00062">
    <property type="entry name" value="PBPb"/>
    <property type="match status" value="1"/>
</dbReference>
<keyword evidence="2 3" id="KW-0732">Signal</keyword>
<feature type="signal peptide" evidence="3">
    <location>
        <begin position="1"/>
        <end position="26"/>
    </location>
</feature>
<keyword evidence="6" id="KW-1185">Reference proteome</keyword>
<dbReference type="NCBIfam" id="TIGR03871">
    <property type="entry name" value="ABC_peri_MoxJ_2"/>
    <property type="match status" value="1"/>
</dbReference>
<proteinExistence type="inferred from homology"/>
<accession>A0A1Y6D1K2</accession>
<dbReference type="Proteomes" id="UP000192923">
    <property type="component" value="Unassembled WGS sequence"/>
</dbReference>
<comment type="similarity">
    <text evidence="1">Belongs to the bacterial solute-binding protein 3 family.</text>
</comment>
<sequence>MRPSTHRRLLACGLASLLTISGPVHAGGPAFKVCADPNNPPFSDDKGQGFENKIAEAFAKALGQKLEYTWFPQRLGFIRNTLKAKIEDSEEYKCDVVMGVPEGYELTATTPAYYRSTYALVYAKGKGLDGIKTPADLDRLPADQKAKLRIAMFDGAPGTTWLLNHGLIGQGIPYQTMTGDVSTNTAQTLDQDFKAGKIDMVIVWGPIAGYLASRNPLALIPMKSEPGLKFDFPISMGVRFPDKERKAQLEGLLKSKAGEIQATLKEYKVPLVDAQGNPLP</sequence>
<dbReference type="PANTHER" id="PTHR35936">
    <property type="entry name" value="MEMBRANE-BOUND LYTIC MUREIN TRANSGLYCOSYLASE F"/>
    <property type="match status" value="1"/>
</dbReference>
<evidence type="ECO:0000256" key="3">
    <source>
        <dbReference type="SAM" id="SignalP"/>
    </source>
</evidence>
<feature type="chain" id="PRO_5012531716" evidence="3">
    <location>
        <begin position="27"/>
        <end position="280"/>
    </location>
</feature>
<dbReference type="InterPro" id="IPR007210">
    <property type="entry name" value="ABC_Gly_betaine_transp_sub-bd"/>
</dbReference>
<dbReference type="AlphaFoldDB" id="A0A1Y6D1K2"/>
<dbReference type="Gene3D" id="3.40.190.10">
    <property type="entry name" value="Periplasmic binding protein-like II"/>
    <property type="match status" value="2"/>
</dbReference>
<dbReference type="OrthoDB" id="176845at2"/>
<dbReference type="InterPro" id="IPR001638">
    <property type="entry name" value="Solute-binding_3/MltF_N"/>
</dbReference>
<organism evidence="5 6">
    <name type="scientific">Methylomagnum ishizawai</name>
    <dbReference type="NCBI Taxonomy" id="1760988"/>
    <lineage>
        <taxon>Bacteria</taxon>
        <taxon>Pseudomonadati</taxon>
        <taxon>Pseudomonadota</taxon>
        <taxon>Gammaproteobacteria</taxon>
        <taxon>Methylococcales</taxon>
        <taxon>Methylococcaceae</taxon>
        <taxon>Methylomagnum</taxon>
    </lineage>
</organism>
<dbReference type="PANTHER" id="PTHR35936:SF17">
    <property type="entry name" value="ARGININE-BINDING EXTRACELLULAR PROTEIN ARTP"/>
    <property type="match status" value="1"/>
</dbReference>
<name>A0A1Y6D1K2_9GAMM</name>
<protein>
    <submittedName>
        <fullName evidence="5">Quinoprotein dehydrogenase-associated probable ABC transporter substrate-binding protein</fullName>
    </submittedName>
</protein>
<evidence type="ECO:0000313" key="6">
    <source>
        <dbReference type="Proteomes" id="UP000192923"/>
    </source>
</evidence>
<dbReference type="InterPro" id="IPR022448">
    <property type="entry name" value="Quinoprotein_dehydrogenase"/>
</dbReference>
<feature type="domain" description="Solute-binding protein family 3/N-terminal" evidence="4">
    <location>
        <begin position="30"/>
        <end position="270"/>
    </location>
</feature>
<evidence type="ECO:0000313" key="5">
    <source>
        <dbReference type="EMBL" id="SMF94274.1"/>
    </source>
</evidence>
<dbReference type="SUPFAM" id="SSF53850">
    <property type="entry name" value="Periplasmic binding protein-like II"/>
    <property type="match status" value="1"/>
</dbReference>
<evidence type="ECO:0000259" key="4">
    <source>
        <dbReference type="SMART" id="SM00062"/>
    </source>
</evidence>
<dbReference type="GO" id="GO:0043190">
    <property type="term" value="C:ATP-binding cassette (ABC) transporter complex"/>
    <property type="evidence" value="ECO:0007669"/>
    <property type="project" value="InterPro"/>
</dbReference>
<dbReference type="EMBL" id="FXAM01000001">
    <property type="protein sequence ID" value="SMF94274.1"/>
    <property type="molecule type" value="Genomic_DNA"/>
</dbReference>
<evidence type="ECO:0000256" key="1">
    <source>
        <dbReference type="ARBA" id="ARBA00010333"/>
    </source>
</evidence>
<dbReference type="Pfam" id="PF04069">
    <property type="entry name" value="OpuAC"/>
    <property type="match status" value="1"/>
</dbReference>
<evidence type="ECO:0000256" key="2">
    <source>
        <dbReference type="ARBA" id="ARBA00022729"/>
    </source>
</evidence>
<dbReference type="GO" id="GO:0022857">
    <property type="term" value="F:transmembrane transporter activity"/>
    <property type="evidence" value="ECO:0007669"/>
    <property type="project" value="InterPro"/>
</dbReference>
<dbReference type="STRING" id="1760988.SAMN02949497_1583"/>
<reference evidence="5 6" key="1">
    <citation type="submission" date="2016-12" db="EMBL/GenBank/DDBJ databases">
        <authorList>
            <person name="Song W.-J."/>
            <person name="Kurnit D.M."/>
        </authorList>
    </citation>
    <scope>NUCLEOTIDE SEQUENCE [LARGE SCALE GENOMIC DNA]</scope>
    <source>
        <strain evidence="5 6">175</strain>
    </source>
</reference>
<gene>
    <name evidence="5" type="ORF">SAMN02949497_1583</name>
</gene>
<dbReference type="RefSeq" id="WP_085211503.1">
    <property type="nucleotide sequence ID" value="NZ_FXAM01000001.1"/>
</dbReference>